<dbReference type="Gene3D" id="1.20.1070.10">
    <property type="entry name" value="Rhodopsin 7-helix transmembrane proteins"/>
    <property type="match status" value="1"/>
</dbReference>
<name>A0AAD9JG63_RIDPI</name>
<evidence type="ECO:0000256" key="6">
    <source>
        <dbReference type="ARBA" id="ARBA00023170"/>
    </source>
</evidence>
<organism evidence="10 11">
    <name type="scientific">Ridgeia piscesae</name>
    <name type="common">Tubeworm</name>
    <dbReference type="NCBI Taxonomy" id="27915"/>
    <lineage>
        <taxon>Eukaryota</taxon>
        <taxon>Metazoa</taxon>
        <taxon>Spiralia</taxon>
        <taxon>Lophotrochozoa</taxon>
        <taxon>Annelida</taxon>
        <taxon>Polychaeta</taxon>
        <taxon>Sedentaria</taxon>
        <taxon>Canalipalpata</taxon>
        <taxon>Sabellida</taxon>
        <taxon>Siboglinidae</taxon>
        <taxon>Ridgeia</taxon>
    </lineage>
</organism>
<feature type="domain" description="G-protein coupled receptors family 1 profile" evidence="9">
    <location>
        <begin position="66"/>
        <end position="207"/>
    </location>
</feature>
<dbReference type="InterPro" id="IPR017452">
    <property type="entry name" value="GPCR_Rhodpsn_7TM"/>
</dbReference>
<dbReference type="PRINTS" id="PR00237">
    <property type="entry name" value="GPCRRHODOPSN"/>
</dbReference>
<evidence type="ECO:0000259" key="9">
    <source>
        <dbReference type="PROSITE" id="PS50262"/>
    </source>
</evidence>
<feature type="transmembrane region" description="Helical" evidence="8">
    <location>
        <begin position="86"/>
        <end position="105"/>
    </location>
</feature>
<dbReference type="PROSITE" id="PS50262">
    <property type="entry name" value="G_PROTEIN_RECEP_F1_2"/>
    <property type="match status" value="1"/>
</dbReference>
<dbReference type="PANTHER" id="PTHR24241">
    <property type="entry name" value="NEUROPEPTIDE RECEPTOR-RELATED G-PROTEIN COUPLED RECEPTOR"/>
    <property type="match status" value="1"/>
</dbReference>
<dbReference type="AlphaFoldDB" id="A0AAD9JG63"/>
<evidence type="ECO:0000313" key="11">
    <source>
        <dbReference type="Proteomes" id="UP001209878"/>
    </source>
</evidence>
<dbReference type="GO" id="GO:0032870">
    <property type="term" value="P:cellular response to hormone stimulus"/>
    <property type="evidence" value="ECO:0007669"/>
    <property type="project" value="TreeGrafter"/>
</dbReference>
<dbReference type="Pfam" id="PF00001">
    <property type="entry name" value="7tm_1"/>
    <property type="match status" value="1"/>
</dbReference>
<dbReference type="EMBL" id="JAODUO010002516">
    <property type="protein sequence ID" value="KAK2152061.1"/>
    <property type="molecule type" value="Genomic_DNA"/>
</dbReference>
<proteinExistence type="inferred from homology"/>
<evidence type="ECO:0000256" key="7">
    <source>
        <dbReference type="RuleBase" id="RU000688"/>
    </source>
</evidence>
<keyword evidence="3 7" id="KW-0812">Transmembrane</keyword>
<keyword evidence="6 7" id="KW-0675">Receptor</keyword>
<keyword evidence="5 8" id="KW-0472">Membrane</keyword>
<keyword evidence="11" id="KW-1185">Reference proteome</keyword>
<dbReference type="GO" id="GO:0005886">
    <property type="term" value="C:plasma membrane"/>
    <property type="evidence" value="ECO:0007669"/>
    <property type="project" value="UniProtKB-SubCell"/>
</dbReference>
<keyword evidence="4 8" id="KW-1133">Transmembrane helix</keyword>
<evidence type="ECO:0000313" key="10">
    <source>
        <dbReference type="EMBL" id="KAK2152061.1"/>
    </source>
</evidence>
<dbReference type="Proteomes" id="UP001209878">
    <property type="component" value="Unassembled WGS sequence"/>
</dbReference>
<accession>A0AAD9JG63</accession>
<comment type="similarity">
    <text evidence="7">Belongs to the G-protein coupled receptor 1 family.</text>
</comment>
<dbReference type="InterPro" id="IPR000276">
    <property type="entry name" value="GPCR_Rhodpsn"/>
</dbReference>
<dbReference type="SUPFAM" id="SSF81321">
    <property type="entry name" value="Family A G protein-coupled receptor-like"/>
    <property type="match status" value="1"/>
</dbReference>
<evidence type="ECO:0000256" key="2">
    <source>
        <dbReference type="ARBA" id="ARBA00022475"/>
    </source>
</evidence>
<keyword evidence="2" id="KW-1003">Cell membrane</keyword>
<dbReference type="GO" id="GO:0004930">
    <property type="term" value="F:G protein-coupled receptor activity"/>
    <property type="evidence" value="ECO:0007669"/>
    <property type="project" value="UniProtKB-KW"/>
</dbReference>
<feature type="transmembrane region" description="Helical" evidence="8">
    <location>
        <begin position="125"/>
        <end position="145"/>
    </location>
</feature>
<reference evidence="10" key="1">
    <citation type="journal article" date="2023" name="Mol. Biol. Evol.">
        <title>Third-Generation Sequencing Reveals the Adaptive Role of the Epigenome in Three Deep-Sea Polychaetes.</title>
        <authorList>
            <person name="Perez M."/>
            <person name="Aroh O."/>
            <person name="Sun Y."/>
            <person name="Lan Y."/>
            <person name="Juniper S.K."/>
            <person name="Young C.R."/>
            <person name="Angers B."/>
            <person name="Qian P.Y."/>
        </authorList>
    </citation>
    <scope>NUCLEOTIDE SEQUENCE</scope>
    <source>
        <strain evidence="10">R07B-5</strain>
    </source>
</reference>
<keyword evidence="7" id="KW-0297">G-protein coupled receptor</keyword>
<evidence type="ECO:0000256" key="8">
    <source>
        <dbReference type="SAM" id="Phobius"/>
    </source>
</evidence>
<comment type="caution">
    <text evidence="10">The sequence shown here is derived from an EMBL/GenBank/DDBJ whole genome shotgun (WGS) entry which is preliminary data.</text>
</comment>
<dbReference type="GO" id="GO:0042277">
    <property type="term" value="F:peptide binding"/>
    <property type="evidence" value="ECO:0007669"/>
    <property type="project" value="TreeGrafter"/>
</dbReference>
<sequence>MLAQATIVDTTMNGSSSFNVSAYGATGRLNNKLQELLRLPSALTFSSDSVFSIVAYSVMFLVAAAGNLVVLVVLYRCRRRRSRVNLYMMHLAVADLIVTFVMIPVEVAWHATVMWAAGDFLCRFFMFWRAFGFYLSSLVLVVISVDRYFAVVHPMSFGDADRRGKMMLRAAWVISAGASVPQTVCREAMISDYLPCSRDLRLFVVKP</sequence>
<keyword evidence="7" id="KW-0807">Transducer</keyword>
<dbReference type="PANTHER" id="PTHR24241:SF59">
    <property type="entry name" value="ADIPOKINETIC HORMONE RECEPTOR, ISOFORM C"/>
    <property type="match status" value="1"/>
</dbReference>
<comment type="subcellular location">
    <subcellularLocation>
        <location evidence="1">Cell membrane</location>
        <topology evidence="1">Multi-pass membrane protein</topology>
    </subcellularLocation>
</comment>
<evidence type="ECO:0000256" key="5">
    <source>
        <dbReference type="ARBA" id="ARBA00023136"/>
    </source>
</evidence>
<evidence type="ECO:0000256" key="3">
    <source>
        <dbReference type="ARBA" id="ARBA00022692"/>
    </source>
</evidence>
<evidence type="ECO:0000256" key="1">
    <source>
        <dbReference type="ARBA" id="ARBA00004651"/>
    </source>
</evidence>
<dbReference type="PROSITE" id="PS00237">
    <property type="entry name" value="G_PROTEIN_RECEP_F1_1"/>
    <property type="match status" value="1"/>
</dbReference>
<gene>
    <name evidence="10" type="ORF">NP493_2530g00007</name>
</gene>
<evidence type="ECO:0000256" key="4">
    <source>
        <dbReference type="ARBA" id="ARBA00022989"/>
    </source>
</evidence>
<feature type="transmembrane region" description="Helical" evidence="8">
    <location>
        <begin position="53"/>
        <end position="74"/>
    </location>
</feature>
<protein>
    <recommendedName>
        <fullName evidence="9">G-protein coupled receptors family 1 profile domain-containing protein</fullName>
    </recommendedName>
</protein>